<dbReference type="PATRIC" id="fig|135826.4.peg.3313"/>
<keyword evidence="2" id="KW-0813">Transport</keyword>
<dbReference type="Gene3D" id="3.40.50.300">
    <property type="entry name" value="P-loop containing nucleotide triphosphate hydrolases"/>
    <property type="match status" value="2"/>
</dbReference>
<dbReference type="STRING" id="135826.KP77_33360"/>
<dbReference type="InterPro" id="IPR015856">
    <property type="entry name" value="ABC_transpr_CbiO/EcfA_su"/>
</dbReference>
<dbReference type="SUPFAM" id="SSF52540">
    <property type="entry name" value="P-loop containing nucleoside triphosphate hydrolases"/>
    <property type="match status" value="2"/>
</dbReference>
<dbReference type="EMBL" id="JXRQ01000029">
    <property type="protein sequence ID" value="KIL43630.1"/>
    <property type="molecule type" value="Genomic_DNA"/>
</dbReference>
<keyword evidence="3" id="KW-1003">Cell membrane</keyword>
<organism evidence="9 10">
    <name type="scientific">Jeotgalibacillus alimentarius</name>
    <dbReference type="NCBI Taxonomy" id="135826"/>
    <lineage>
        <taxon>Bacteria</taxon>
        <taxon>Bacillati</taxon>
        <taxon>Bacillota</taxon>
        <taxon>Bacilli</taxon>
        <taxon>Bacillales</taxon>
        <taxon>Caryophanaceae</taxon>
        <taxon>Jeotgalibacillus</taxon>
    </lineage>
</organism>
<dbReference type="InterPro" id="IPR003593">
    <property type="entry name" value="AAA+_ATPase"/>
</dbReference>
<evidence type="ECO:0000256" key="5">
    <source>
        <dbReference type="ARBA" id="ARBA00022840"/>
    </source>
</evidence>
<protein>
    <submittedName>
        <fullName evidence="9">ABC transporter</fullName>
    </submittedName>
</protein>
<keyword evidence="10" id="KW-1185">Reference proteome</keyword>
<dbReference type="AlphaFoldDB" id="A0A0C2QZZ4"/>
<dbReference type="PANTHER" id="PTHR43553">
    <property type="entry name" value="HEAVY METAL TRANSPORTER"/>
    <property type="match status" value="1"/>
</dbReference>
<sequence>MRNVISLQDVSFRFPDDEMPVFEHVNFDVRAGERVVITGPSGCGKSSLLYLLNRLYPENCDGIVSGTVELFEQPASMYVPGEINRRIATVFQDPDSQFCMQTVEEELAFTLENMKVPAAEINARIQKVLKETGLESFRESVIQTLSGGQKQRVATACAWVLEPEILLLDEPLTHLDPVTAQDFVKWLKHLHEKGNLTVIAIDHQVDMWGDFFDREWQMVSGKHLEPALIREPLRSGEVAIDAKELAVEPIVSPAAFTLKKGEIAVLAGPNGSGKSTLIKALCGLKSTGGSVSPERIGYVPQSPEFLFITKSVREELSFGGGSGIDEVLKRLYLDEVSESNPFAVSHGQKRRTAIGAMLCDGRPVITMDEPTAGQDAAALRELENLIIARANEGVTFLIATHDMTFADRIADSLLLLCAGELSGPYLPQTVWKNHELLERHHLLAPSGGESCDQPHESFG</sequence>
<dbReference type="GO" id="GO:0016887">
    <property type="term" value="F:ATP hydrolysis activity"/>
    <property type="evidence" value="ECO:0007669"/>
    <property type="project" value="InterPro"/>
</dbReference>
<dbReference type="GO" id="GO:0005524">
    <property type="term" value="F:ATP binding"/>
    <property type="evidence" value="ECO:0007669"/>
    <property type="project" value="UniProtKB-KW"/>
</dbReference>
<gene>
    <name evidence="9" type="ORF">KP77_33360</name>
</gene>
<dbReference type="GO" id="GO:0042626">
    <property type="term" value="F:ATPase-coupled transmembrane transporter activity"/>
    <property type="evidence" value="ECO:0007669"/>
    <property type="project" value="TreeGrafter"/>
</dbReference>
<comment type="similarity">
    <text evidence="1">Belongs to the ABC transporter superfamily.</text>
</comment>
<feature type="domain" description="ABC transporter" evidence="8">
    <location>
        <begin position="5"/>
        <end position="245"/>
    </location>
</feature>
<evidence type="ECO:0000256" key="4">
    <source>
        <dbReference type="ARBA" id="ARBA00022741"/>
    </source>
</evidence>
<evidence type="ECO:0000313" key="10">
    <source>
        <dbReference type="Proteomes" id="UP000031950"/>
    </source>
</evidence>
<dbReference type="InterPro" id="IPR050095">
    <property type="entry name" value="ECF_ABC_transporter_ATP-bd"/>
</dbReference>
<keyword evidence="6" id="KW-1278">Translocase</keyword>
<evidence type="ECO:0000256" key="6">
    <source>
        <dbReference type="ARBA" id="ARBA00022967"/>
    </source>
</evidence>
<keyword evidence="4" id="KW-0547">Nucleotide-binding</keyword>
<evidence type="ECO:0000259" key="8">
    <source>
        <dbReference type="PROSITE" id="PS50893"/>
    </source>
</evidence>
<dbReference type="Pfam" id="PF00005">
    <property type="entry name" value="ABC_tran"/>
    <property type="match status" value="2"/>
</dbReference>
<keyword evidence="7" id="KW-0472">Membrane</keyword>
<dbReference type="CDD" id="cd03225">
    <property type="entry name" value="ABC_cobalt_CbiO_domain1"/>
    <property type="match status" value="1"/>
</dbReference>
<keyword evidence="5" id="KW-0067">ATP-binding</keyword>
<dbReference type="InterPro" id="IPR027417">
    <property type="entry name" value="P-loop_NTPase"/>
</dbReference>
<feature type="domain" description="ABC transporter" evidence="8">
    <location>
        <begin position="236"/>
        <end position="443"/>
    </location>
</feature>
<dbReference type="InterPro" id="IPR003439">
    <property type="entry name" value="ABC_transporter-like_ATP-bd"/>
</dbReference>
<comment type="caution">
    <text evidence="9">The sequence shown here is derived from an EMBL/GenBank/DDBJ whole genome shotgun (WGS) entry which is preliminary data.</text>
</comment>
<dbReference type="SMART" id="SM00382">
    <property type="entry name" value="AAA"/>
    <property type="match status" value="2"/>
</dbReference>
<dbReference type="RefSeq" id="WP_235420741.1">
    <property type="nucleotide sequence ID" value="NZ_JXRQ01000029.1"/>
</dbReference>
<dbReference type="PROSITE" id="PS50893">
    <property type="entry name" value="ABC_TRANSPORTER_2"/>
    <property type="match status" value="2"/>
</dbReference>
<dbReference type="Proteomes" id="UP000031950">
    <property type="component" value="Unassembled WGS sequence"/>
</dbReference>
<evidence type="ECO:0000313" key="9">
    <source>
        <dbReference type="EMBL" id="KIL43630.1"/>
    </source>
</evidence>
<evidence type="ECO:0000256" key="1">
    <source>
        <dbReference type="ARBA" id="ARBA00005417"/>
    </source>
</evidence>
<accession>A0A0C2QZZ4</accession>
<evidence type="ECO:0000256" key="2">
    <source>
        <dbReference type="ARBA" id="ARBA00022448"/>
    </source>
</evidence>
<dbReference type="GO" id="GO:0043190">
    <property type="term" value="C:ATP-binding cassette (ABC) transporter complex"/>
    <property type="evidence" value="ECO:0007669"/>
    <property type="project" value="TreeGrafter"/>
</dbReference>
<dbReference type="PANTHER" id="PTHR43553:SF19">
    <property type="entry name" value="HMP_THIAMINE IMPORT ATP-BINDING PROTEIN YKOD-RELATED"/>
    <property type="match status" value="1"/>
</dbReference>
<name>A0A0C2QZZ4_9BACL</name>
<proteinExistence type="inferred from homology"/>
<evidence type="ECO:0000256" key="7">
    <source>
        <dbReference type="ARBA" id="ARBA00023136"/>
    </source>
</evidence>
<reference evidence="9 10" key="1">
    <citation type="submission" date="2015-01" db="EMBL/GenBank/DDBJ databases">
        <title>Genome sequence of Jeotgalibacillus alimentarius.</title>
        <authorList>
            <person name="Goh K.M."/>
            <person name="Chan K.-G."/>
            <person name="Yaakop A.S."/>
            <person name="Ee R."/>
            <person name="Gan H.M."/>
            <person name="Chan C.S."/>
        </authorList>
    </citation>
    <scope>NUCLEOTIDE SEQUENCE [LARGE SCALE GENOMIC DNA]</scope>
    <source>
        <strain evidence="9 10">YKJ-13</strain>
    </source>
</reference>
<evidence type="ECO:0000256" key="3">
    <source>
        <dbReference type="ARBA" id="ARBA00022475"/>
    </source>
</evidence>